<feature type="transmembrane region" description="Helical" evidence="6">
    <location>
        <begin position="103"/>
        <end position="124"/>
    </location>
</feature>
<evidence type="ECO:0000256" key="1">
    <source>
        <dbReference type="ARBA" id="ARBA00004141"/>
    </source>
</evidence>
<accession>A0A381ZDZ8</accession>
<dbReference type="Gene3D" id="1.10.4160.10">
    <property type="entry name" value="Hydantoin permease"/>
    <property type="match status" value="1"/>
</dbReference>
<keyword evidence="5 6" id="KW-0472">Membrane</keyword>
<feature type="transmembrane region" description="Helical" evidence="6">
    <location>
        <begin position="398"/>
        <end position="416"/>
    </location>
</feature>
<dbReference type="PANTHER" id="PTHR30569:SF0">
    <property type="entry name" value="CYTOSINE PERMEASE"/>
    <property type="match status" value="1"/>
</dbReference>
<dbReference type="GO" id="GO:0015209">
    <property type="term" value="F:cytosine transmembrane transporter activity"/>
    <property type="evidence" value="ECO:0007669"/>
    <property type="project" value="InterPro"/>
</dbReference>
<name>A0A381ZDZ8_9ZZZZ</name>
<feature type="transmembrane region" description="Helical" evidence="6">
    <location>
        <begin position="180"/>
        <end position="200"/>
    </location>
</feature>
<dbReference type="InterPro" id="IPR001248">
    <property type="entry name" value="Pur-cyt_permease"/>
</dbReference>
<evidence type="ECO:0000256" key="4">
    <source>
        <dbReference type="ARBA" id="ARBA00022989"/>
    </source>
</evidence>
<feature type="transmembrane region" description="Helical" evidence="6">
    <location>
        <begin position="296"/>
        <end position="320"/>
    </location>
</feature>
<comment type="subcellular location">
    <subcellularLocation>
        <location evidence="1">Membrane</location>
        <topology evidence="1">Multi-pass membrane protein</topology>
    </subcellularLocation>
</comment>
<evidence type="ECO:0000313" key="7">
    <source>
        <dbReference type="EMBL" id="SVA87429.1"/>
    </source>
</evidence>
<evidence type="ECO:0000256" key="5">
    <source>
        <dbReference type="ARBA" id="ARBA00023136"/>
    </source>
</evidence>
<feature type="transmembrane region" description="Helical" evidence="6">
    <location>
        <begin position="422"/>
        <end position="441"/>
    </location>
</feature>
<feature type="transmembrane region" description="Helical" evidence="6">
    <location>
        <begin position="220"/>
        <end position="241"/>
    </location>
</feature>
<gene>
    <name evidence="7" type="ORF">METZ01_LOCUS140283</name>
</gene>
<evidence type="ECO:0000256" key="2">
    <source>
        <dbReference type="ARBA" id="ARBA00008974"/>
    </source>
</evidence>
<evidence type="ECO:0008006" key="8">
    <source>
        <dbReference type="Google" id="ProtNLM"/>
    </source>
</evidence>
<feature type="transmembrane region" description="Helical" evidence="6">
    <location>
        <begin position="341"/>
        <end position="361"/>
    </location>
</feature>
<dbReference type="EMBL" id="UINC01020934">
    <property type="protein sequence ID" value="SVA87429.1"/>
    <property type="molecule type" value="Genomic_DNA"/>
</dbReference>
<feature type="transmembrane region" description="Helical" evidence="6">
    <location>
        <begin position="68"/>
        <end position="91"/>
    </location>
</feature>
<protein>
    <recommendedName>
        <fullName evidence="8">Cytosine permease</fullName>
    </recommendedName>
</protein>
<feature type="transmembrane region" description="Helical" evidence="6">
    <location>
        <begin position="253"/>
        <end position="276"/>
    </location>
</feature>
<dbReference type="InterPro" id="IPR030191">
    <property type="entry name" value="CodB"/>
</dbReference>
<evidence type="ECO:0000256" key="3">
    <source>
        <dbReference type="ARBA" id="ARBA00022692"/>
    </source>
</evidence>
<feature type="transmembrane region" description="Helical" evidence="6">
    <location>
        <begin position="144"/>
        <end position="168"/>
    </location>
</feature>
<dbReference type="GO" id="GO:0005886">
    <property type="term" value="C:plasma membrane"/>
    <property type="evidence" value="ECO:0007669"/>
    <property type="project" value="TreeGrafter"/>
</dbReference>
<keyword evidence="4 6" id="KW-1133">Transmembrane helix</keyword>
<proteinExistence type="inferred from homology"/>
<dbReference type="AlphaFoldDB" id="A0A381ZDZ8"/>
<dbReference type="Pfam" id="PF02133">
    <property type="entry name" value="Transp_cyt_pur"/>
    <property type="match status" value="1"/>
</dbReference>
<dbReference type="PANTHER" id="PTHR30569">
    <property type="entry name" value="CYTOSINE TRANSPORTER CODB"/>
    <property type="match status" value="1"/>
</dbReference>
<comment type="similarity">
    <text evidence="2">Belongs to the purine-cytosine permease (2.A.39) family.</text>
</comment>
<feature type="transmembrane region" description="Helical" evidence="6">
    <location>
        <begin position="38"/>
        <end position="56"/>
    </location>
</feature>
<keyword evidence="3 6" id="KW-0812">Transmembrane</keyword>
<evidence type="ECO:0000256" key="6">
    <source>
        <dbReference type="SAM" id="Phobius"/>
    </source>
</evidence>
<organism evidence="7">
    <name type="scientific">marine metagenome</name>
    <dbReference type="NCBI Taxonomy" id="408172"/>
    <lineage>
        <taxon>unclassified sequences</taxon>
        <taxon>metagenomes</taxon>
        <taxon>ecological metagenomes</taxon>
    </lineage>
</organism>
<reference evidence="7" key="1">
    <citation type="submission" date="2018-05" db="EMBL/GenBank/DDBJ databases">
        <authorList>
            <person name="Lanie J.A."/>
            <person name="Ng W.-L."/>
            <person name="Kazmierczak K.M."/>
            <person name="Andrzejewski T.M."/>
            <person name="Davidsen T.M."/>
            <person name="Wayne K.J."/>
            <person name="Tettelin H."/>
            <person name="Glass J.I."/>
            <person name="Rusch D."/>
            <person name="Podicherti R."/>
            <person name="Tsui H.-C.T."/>
            <person name="Winkler M.E."/>
        </authorList>
    </citation>
    <scope>NUCLEOTIDE SEQUENCE</scope>
</reference>
<sequence length="446" mass="48293">MLKKLKTWWTLDQEAEKNSADNPLTALTDDQRRNSGPLLALAFGWGFLVTGLFTGSQLGNGIPFWPDIIITTFLGNLANFIVGAIVGYIGYKTACNSGLLYRYVYGNVGAYIPVLFISILTIGWQGIVVGAFGITWTLALHPNIAAAEIFSSSTFLITAVLAGILYTATTYFGVKGLERISIPSVVVLVFVGLYAIYLNVVQAGGFSGFQSLSTALTAKSQMTTIEAINIVIGSWIVGAVVMPEYTRFAKKGWVAIAIPFIVLIIAQWFLQILGALGGVVSNDSLFSAFLGVDLNILMQQGIIIGWIGIIGMSLALWTTGDANLYLPVIQTSSILKRPKHVMTVICGILGTILGLGLYQYFFAFLTLLASIVPPLIGPVIVEYYLIDKDKFHQGNFHGVASWSPSAFLAYIIGAISTYYSPIFIMPAITGLISSMVVYWVARQLTK</sequence>
<feature type="transmembrane region" description="Helical" evidence="6">
    <location>
        <begin position="367"/>
        <end position="386"/>
    </location>
</feature>